<dbReference type="GeneID" id="110780056"/>
<evidence type="ECO:0000313" key="3">
    <source>
        <dbReference type="RefSeq" id="XP_021840179.1"/>
    </source>
</evidence>
<evidence type="ECO:0000259" key="1">
    <source>
        <dbReference type="PROSITE" id="PS50181"/>
    </source>
</evidence>
<dbReference type="KEGG" id="soe:110780056"/>
<dbReference type="Pfam" id="PF00646">
    <property type="entry name" value="F-box"/>
    <property type="match status" value="1"/>
</dbReference>
<reference evidence="3" key="2">
    <citation type="submission" date="2025-08" db="UniProtKB">
        <authorList>
            <consortium name="RefSeq"/>
        </authorList>
    </citation>
    <scope>IDENTIFICATION</scope>
    <source>
        <tissue evidence="3">Leaf</tissue>
    </source>
</reference>
<dbReference type="Proteomes" id="UP000813463">
    <property type="component" value="Chromosome 5"/>
</dbReference>
<name>A0A9R0I018_SPIOL</name>
<dbReference type="RefSeq" id="XP_021840179.1">
    <property type="nucleotide sequence ID" value="XM_021984487.2"/>
</dbReference>
<sequence>MSNDRISRLPEHIIHHILSSIPVKDAGRTSILSKDWKTVCTSYNILPSLHYDHNSFASELLLSGQEPEIFEIRDKFMDFADNNLVRINHENSPVARLILDVVVIRDEFSRVDQLMDIVGKTKVDELCISVQTKDSRWYSHLYDDMSEEEDEEDEYICYEFPYTSVLASKQLQSLSITWCKFMCNKRTLTINENNVNVGVFSSLKQLCLSRVMLNNEALSNVGSCCPWIEFVRFEFCIFLFESLKLSKFPNLKKASIESEEFRRLHNVDCIGTKLESFHCQSDYLKWVINQDACSNIRKLQLGYLSVNNPSLFEDLSINYFSIDGESRNYRYQRCKYD</sequence>
<reference evidence="2" key="1">
    <citation type="journal article" date="2021" name="Nat. Commun.">
        <title>Genomic analyses provide insights into spinach domestication and the genetic basis of agronomic traits.</title>
        <authorList>
            <person name="Cai X."/>
            <person name="Sun X."/>
            <person name="Xu C."/>
            <person name="Sun H."/>
            <person name="Wang X."/>
            <person name="Ge C."/>
            <person name="Zhang Z."/>
            <person name="Wang Q."/>
            <person name="Fei Z."/>
            <person name="Jiao C."/>
            <person name="Wang Q."/>
        </authorList>
    </citation>
    <scope>NUCLEOTIDE SEQUENCE [LARGE SCALE GENOMIC DNA]</scope>
    <source>
        <strain evidence="2">cv. Varoflay</strain>
    </source>
</reference>
<evidence type="ECO:0000313" key="2">
    <source>
        <dbReference type="Proteomes" id="UP000813463"/>
    </source>
</evidence>
<dbReference type="OrthoDB" id="1901752at2759"/>
<dbReference type="AlphaFoldDB" id="A0A9R0I018"/>
<dbReference type="Pfam" id="PF24758">
    <property type="entry name" value="LRR_At5g56370"/>
    <property type="match status" value="1"/>
</dbReference>
<accession>A0A9R0I018</accession>
<protein>
    <submittedName>
        <fullName evidence="3">F-box/FBD/LRR-repeat protein At5g22610</fullName>
    </submittedName>
</protein>
<dbReference type="PROSITE" id="PS50181">
    <property type="entry name" value="FBOX"/>
    <property type="match status" value="1"/>
</dbReference>
<dbReference type="PANTHER" id="PTHR31639:SF42">
    <property type="entry name" value="OS02G0160200 PROTEIN"/>
    <property type="match status" value="1"/>
</dbReference>
<dbReference type="InterPro" id="IPR055411">
    <property type="entry name" value="LRR_FXL15/At3g58940/PEG3-like"/>
</dbReference>
<feature type="domain" description="F-box" evidence="1">
    <location>
        <begin position="3"/>
        <end position="49"/>
    </location>
</feature>
<keyword evidence="2" id="KW-1185">Reference proteome</keyword>
<proteinExistence type="predicted"/>
<dbReference type="Gene3D" id="1.20.1280.50">
    <property type="match status" value="1"/>
</dbReference>
<dbReference type="InterPro" id="IPR036047">
    <property type="entry name" value="F-box-like_dom_sf"/>
</dbReference>
<organism evidence="2 3">
    <name type="scientific">Spinacia oleracea</name>
    <name type="common">Spinach</name>
    <dbReference type="NCBI Taxonomy" id="3562"/>
    <lineage>
        <taxon>Eukaryota</taxon>
        <taxon>Viridiplantae</taxon>
        <taxon>Streptophyta</taxon>
        <taxon>Embryophyta</taxon>
        <taxon>Tracheophyta</taxon>
        <taxon>Spermatophyta</taxon>
        <taxon>Magnoliopsida</taxon>
        <taxon>eudicotyledons</taxon>
        <taxon>Gunneridae</taxon>
        <taxon>Pentapetalae</taxon>
        <taxon>Caryophyllales</taxon>
        <taxon>Chenopodiaceae</taxon>
        <taxon>Chenopodioideae</taxon>
        <taxon>Anserineae</taxon>
        <taxon>Spinacia</taxon>
    </lineage>
</organism>
<gene>
    <name evidence="3" type="primary">LOC110780056</name>
</gene>
<dbReference type="InterPro" id="IPR001810">
    <property type="entry name" value="F-box_dom"/>
</dbReference>
<dbReference type="SUPFAM" id="SSF81383">
    <property type="entry name" value="F-box domain"/>
    <property type="match status" value="1"/>
</dbReference>
<dbReference type="PANTHER" id="PTHR31639">
    <property type="entry name" value="F-BOX PROTEIN-LIKE"/>
    <property type="match status" value="1"/>
</dbReference>